<organism evidence="4 5">
    <name type="scientific">Deinococcus yavapaiensis KR-236</name>
    <dbReference type="NCBI Taxonomy" id="694435"/>
    <lineage>
        <taxon>Bacteria</taxon>
        <taxon>Thermotogati</taxon>
        <taxon>Deinococcota</taxon>
        <taxon>Deinococci</taxon>
        <taxon>Deinococcales</taxon>
        <taxon>Deinococcaceae</taxon>
        <taxon>Deinococcus</taxon>
    </lineage>
</organism>
<sequence length="225" mass="23306">MVSLLAARRLPLILTLSLAATSVGVAAPLRFGVITSITGRGASVGAQQLAGFAAGVAEIKRRKLFGDRQVTLIVQDDASSVPQAVLAANSLAARNVRLIFSFDAIHGAKPLASFATKQRLPLVFLEGRGSFGASPFVVRLSGVKLGAKTAAPVFRKQLGKNATSAAAVRAYLGLLAAATALHDRDAERRDALPQALTDVAMPSSYGTVRFTSNSAALASTGARPR</sequence>
<gene>
    <name evidence="4" type="ORF">DES52_107105</name>
</gene>
<reference evidence="4 5" key="1">
    <citation type="submission" date="2018-06" db="EMBL/GenBank/DDBJ databases">
        <title>Genomic Encyclopedia of Type Strains, Phase IV (KMG-IV): sequencing the most valuable type-strain genomes for metagenomic binning, comparative biology and taxonomic classification.</title>
        <authorList>
            <person name="Goeker M."/>
        </authorList>
    </citation>
    <scope>NUCLEOTIDE SEQUENCE [LARGE SCALE GENOMIC DNA]</scope>
    <source>
        <strain evidence="4 5">DSM 18048</strain>
    </source>
</reference>
<dbReference type="OrthoDB" id="9783240at2"/>
<dbReference type="InterPro" id="IPR028081">
    <property type="entry name" value="Leu-bd"/>
</dbReference>
<dbReference type="RefSeq" id="WP_110886752.1">
    <property type="nucleotide sequence ID" value="NZ_QJSX01000007.1"/>
</dbReference>
<dbReference type="Pfam" id="PF13458">
    <property type="entry name" value="Peripla_BP_6"/>
    <property type="match status" value="1"/>
</dbReference>
<feature type="domain" description="Leucine-binding protein" evidence="3">
    <location>
        <begin position="28"/>
        <end position="159"/>
    </location>
</feature>
<dbReference type="InterPro" id="IPR028082">
    <property type="entry name" value="Peripla_BP_I"/>
</dbReference>
<evidence type="ECO:0000313" key="4">
    <source>
        <dbReference type="EMBL" id="PYE53847.1"/>
    </source>
</evidence>
<comment type="similarity">
    <text evidence="1">Belongs to the leucine-binding protein family.</text>
</comment>
<dbReference type="Gene3D" id="3.40.50.2300">
    <property type="match status" value="1"/>
</dbReference>
<proteinExistence type="inferred from homology"/>
<evidence type="ECO:0000256" key="2">
    <source>
        <dbReference type="ARBA" id="ARBA00022729"/>
    </source>
</evidence>
<dbReference type="AlphaFoldDB" id="A0A318SIG1"/>
<comment type="caution">
    <text evidence="4">The sequence shown here is derived from an EMBL/GenBank/DDBJ whole genome shotgun (WGS) entry which is preliminary data.</text>
</comment>
<evidence type="ECO:0000313" key="5">
    <source>
        <dbReference type="Proteomes" id="UP000248326"/>
    </source>
</evidence>
<accession>A0A318SIG1</accession>
<dbReference type="Proteomes" id="UP000248326">
    <property type="component" value="Unassembled WGS sequence"/>
</dbReference>
<keyword evidence="2" id="KW-0732">Signal</keyword>
<evidence type="ECO:0000259" key="3">
    <source>
        <dbReference type="Pfam" id="PF13458"/>
    </source>
</evidence>
<name>A0A318SIG1_9DEIO</name>
<evidence type="ECO:0000256" key="1">
    <source>
        <dbReference type="ARBA" id="ARBA00010062"/>
    </source>
</evidence>
<protein>
    <submittedName>
        <fullName evidence="4">Substrate-binding family protein</fullName>
    </submittedName>
</protein>
<keyword evidence="5" id="KW-1185">Reference proteome</keyword>
<dbReference type="EMBL" id="QJSX01000007">
    <property type="protein sequence ID" value="PYE53847.1"/>
    <property type="molecule type" value="Genomic_DNA"/>
</dbReference>
<dbReference type="SUPFAM" id="SSF53822">
    <property type="entry name" value="Periplasmic binding protein-like I"/>
    <property type="match status" value="1"/>
</dbReference>